<organism evidence="2 3">
    <name type="scientific">Pyrenophora seminiperda CCB06</name>
    <dbReference type="NCBI Taxonomy" id="1302712"/>
    <lineage>
        <taxon>Eukaryota</taxon>
        <taxon>Fungi</taxon>
        <taxon>Dikarya</taxon>
        <taxon>Ascomycota</taxon>
        <taxon>Pezizomycotina</taxon>
        <taxon>Dothideomycetes</taxon>
        <taxon>Pleosporomycetidae</taxon>
        <taxon>Pleosporales</taxon>
        <taxon>Pleosporineae</taxon>
        <taxon>Pleosporaceae</taxon>
        <taxon>Pyrenophora</taxon>
    </lineage>
</organism>
<keyword evidence="3" id="KW-1185">Reference proteome</keyword>
<protein>
    <submittedName>
        <fullName evidence="2">WD domain-containing</fullName>
    </submittedName>
</protein>
<proteinExistence type="predicted"/>
<feature type="compositionally biased region" description="Basic and acidic residues" evidence="1">
    <location>
        <begin position="295"/>
        <end position="307"/>
    </location>
</feature>
<evidence type="ECO:0000313" key="3">
    <source>
        <dbReference type="Proteomes" id="UP000265663"/>
    </source>
</evidence>
<feature type="region of interest" description="Disordered" evidence="1">
    <location>
        <begin position="292"/>
        <end position="315"/>
    </location>
</feature>
<dbReference type="EMBL" id="KE747817">
    <property type="protein sequence ID" value="RMZ69149.1"/>
    <property type="molecule type" value="Genomic_DNA"/>
</dbReference>
<dbReference type="AlphaFoldDB" id="A0A3M7M428"/>
<dbReference type="OrthoDB" id="5337308at2759"/>
<reference evidence="2 3" key="1">
    <citation type="journal article" date="2014" name="PLoS ONE">
        <title>De novo Genome Assembly of the Fungal Plant Pathogen Pyrenophora semeniperda.</title>
        <authorList>
            <person name="Soliai M.M."/>
            <person name="Meyer S.E."/>
            <person name="Udall J.A."/>
            <person name="Elzinga D.E."/>
            <person name="Hermansen R.A."/>
            <person name="Bodily P.M."/>
            <person name="Hart A.A."/>
            <person name="Coleman C.E."/>
        </authorList>
    </citation>
    <scope>NUCLEOTIDE SEQUENCE [LARGE SCALE GENOMIC DNA]</scope>
    <source>
        <strain evidence="2 3">CCB06</strain>
        <tissue evidence="2">Mycelium</tissue>
    </source>
</reference>
<evidence type="ECO:0000313" key="2">
    <source>
        <dbReference type="EMBL" id="RMZ69149.1"/>
    </source>
</evidence>
<dbReference type="Proteomes" id="UP000265663">
    <property type="component" value="Unassembled WGS sequence"/>
</dbReference>
<accession>A0A3M7M428</accession>
<sequence length="315" mass="34985">MHALLIKDELEKWCWKPYEGVMEIAIDCDFDDDGLRAAFDAFGLDSHPAFDDESNPLPGANICHSATHLAEGYYDEDPLEEQIYEVDGVRYMLDTAFRGIATGAYYQFAINTGGAIIGINFMSPRMAAALPYAWGRTPLPQELPKLQFASDVMWGYWVQGNPHFAHDIRSLRLYVGHEVINPETVALVWRALEIAGRTELEEWPGVSFFLGTAEYKALIGSPIGATAAHMLIGHKAELGLKWITKVTVIKNWVPPGGALTGKLHLFFHIEDVPEGPLPHDLIFFPEPAAMGGNKRQAEKTGNEDSHATRVHKIMA</sequence>
<gene>
    <name evidence="2" type="ORF">GMOD_00003074</name>
</gene>
<evidence type="ECO:0000256" key="1">
    <source>
        <dbReference type="SAM" id="MobiDB-lite"/>
    </source>
</evidence>
<name>A0A3M7M428_9PLEO</name>